<keyword evidence="7" id="KW-0067">ATP-binding</keyword>
<accession>K6YSU9</accession>
<dbReference type="InterPro" id="IPR001789">
    <property type="entry name" value="Sig_transdc_resp-reg_receiver"/>
</dbReference>
<evidence type="ECO:0000313" key="15">
    <source>
        <dbReference type="EMBL" id="GAC27056.1"/>
    </source>
</evidence>
<evidence type="ECO:0000256" key="7">
    <source>
        <dbReference type="ARBA" id="ARBA00022840"/>
    </source>
</evidence>
<evidence type="ECO:0000256" key="4">
    <source>
        <dbReference type="ARBA" id="ARBA00022679"/>
    </source>
</evidence>
<dbReference type="Proteomes" id="UP000006251">
    <property type="component" value="Unassembled WGS sequence"/>
</dbReference>
<dbReference type="InterPro" id="IPR004358">
    <property type="entry name" value="Sig_transdc_His_kin-like_C"/>
</dbReference>
<dbReference type="FunFam" id="1.10.287.130:FF:000002">
    <property type="entry name" value="Two-component osmosensing histidine kinase"/>
    <property type="match status" value="1"/>
</dbReference>
<keyword evidence="12" id="KW-0472">Membrane</keyword>
<feature type="transmembrane region" description="Helical" evidence="12">
    <location>
        <begin position="343"/>
        <end position="365"/>
    </location>
</feature>
<name>K6YSU9_9ALTE</name>
<dbReference type="Gene3D" id="3.30.565.10">
    <property type="entry name" value="Histidine kinase-like ATPase, C-terminal domain"/>
    <property type="match status" value="1"/>
</dbReference>
<dbReference type="SMART" id="SM00387">
    <property type="entry name" value="HATPase_c"/>
    <property type="match status" value="1"/>
</dbReference>
<dbReference type="PANTHER" id="PTHR45339">
    <property type="entry name" value="HYBRID SIGNAL TRANSDUCTION HISTIDINE KINASE J"/>
    <property type="match status" value="1"/>
</dbReference>
<dbReference type="SMART" id="SM00448">
    <property type="entry name" value="REC"/>
    <property type="match status" value="1"/>
</dbReference>
<dbReference type="InterPro" id="IPR003661">
    <property type="entry name" value="HisK_dim/P_dom"/>
</dbReference>
<dbReference type="InterPro" id="IPR008979">
    <property type="entry name" value="Galactose-bd-like_sf"/>
</dbReference>
<keyword evidence="12" id="KW-1133">Transmembrane helix</keyword>
<comment type="subunit">
    <text evidence="9">At low DSF concentrations, interacts with RpfF.</text>
</comment>
<dbReference type="CDD" id="cd16922">
    <property type="entry name" value="HATPase_EvgS-ArcB-TorS-like"/>
    <property type="match status" value="1"/>
</dbReference>
<evidence type="ECO:0000259" key="14">
    <source>
        <dbReference type="PROSITE" id="PS50110"/>
    </source>
</evidence>
<feature type="transmembrane region" description="Helical" evidence="12">
    <location>
        <begin position="250"/>
        <end position="271"/>
    </location>
</feature>
<feature type="transmembrane region" description="Helical" evidence="12">
    <location>
        <begin position="219"/>
        <end position="238"/>
    </location>
</feature>
<evidence type="ECO:0000256" key="12">
    <source>
        <dbReference type="SAM" id="Phobius"/>
    </source>
</evidence>
<feature type="modified residue" description="4-aspartylphosphate" evidence="11">
    <location>
        <position position="750"/>
    </location>
</feature>
<feature type="transmembrane region" description="Helical" evidence="12">
    <location>
        <begin position="317"/>
        <end position="337"/>
    </location>
</feature>
<feature type="transmembrane region" description="Helical" evidence="12">
    <location>
        <begin position="372"/>
        <end position="393"/>
    </location>
</feature>
<dbReference type="InterPro" id="IPR011006">
    <property type="entry name" value="CheY-like_superfamily"/>
</dbReference>
<evidence type="ECO:0000256" key="9">
    <source>
        <dbReference type="ARBA" id="ARBA00064003"/>
    </source>
</evidence>
<evidence type="ECO:0000256" key="1">
    <source>
        <dbReference type="ARBA" id="ARBA00000085"/>
    </source>
</evidence>
<evidence type="ECO:0000256" key="6">
    <source>
        <dbReference type="ARBA" id="ARBA00022777"/>
    </source>
</evidence>
<dbReference type="FunFam" id="3.30.565.10:FF:000010">
    <property type="entry name" value="Sensor histidine kinase RcsC"/>
    <property type="match status" value="1"/>
</dbReference>
<feature type="transmembrane region" description="Helical" evidence="12">
    <location>
        <begin position="12"/>
        <end position="31"/>
    </location>
</feature>
<evidence type="ECO:0000256" key="5">
    <source>
        <dbReference type="ARBA" id="ARBA00022741"/>
    </source>
</evidence>
<dbReference type="PROSITE" id="PS50110">
    <property type="entry name" value="RESPONSE_REGULATORY"/>
    <property type="match status" value="1"/>
</dbReference>
<feature type="transmembrane region" description="Helical" evidence="12">
    <location>
        <begin position="291"/>
        <end position="310"/>
    </location>
</feature>
<dbReference type="InterPro" id="IPR036890">
    <property type="entry name" value="HATPase_C_sf"/>
</dbReference>
<sequence length="821" mass="91995">MTKNSISLKKNFLQLCAPCKYLFFVLVYLFLSACSDTSQLKSSPVARQGVLDLAQWDFEKDGVVGLNGEWGFYWDQLLGPSDFLPLGAINQQHFVKVPSSWNDYQVNGEALGGHGYATYHLRIIGNQRNTKLMFRSTWMGSSYNLFVNGELISSNGVVAKTRDQMTPQYMPLTASYYADSDSLEVVLQVANFYHAEGGAWYPIEIGLEQQITKTREGNLAINLFLCGGIFIMGTYYLGLYSFRRKEKSSLLFSIFCLLMAFRSLLTGELYLLSIFPSIDWDLVVQLDYLSFYLGVLFFAAFIHVLFPLLYSRYFLNGYIAICILFSLTVIVFPVNIFTQYIPIFRILTVIFAMYTSYILIVAVVQKIQGARILLAGGVFLFLSIISDVIYQQGLLDHYFFFPSDFGYIVFICSQSFLLMMRYTNAFNQTEQLLTSVERAESATQAKSQFLAKMSHEIRTPLNGILGVVQLLGKTKLSQLQKSYLKLVDDSSASLLNIINDILDLSKVEAGKMSLEEKSFNLETLIQGVISLYDAQASQKSVKLSLKYDANLAKFFIGDPYRLNQVLLNLINNAIKFTDHGAVDIHVTGTRLASTRACLEIKVNDSGIGIQPDVLETLFDPFKQADESTTRKYGGTGLGLAISKQIIELMGGSISAQSEPQIGSSFIVLLSLKRDESLHQEESVVCGYADDAVTTSAKLLGHVLVVDDSEINRIIAQHMLEDFGLTVAIAENGQEALDQLQKQTFDLILMDCEMPIMDGYEASRKIRSMQSRDERTPIVALTADAFDENRKKCKEAGMDGFLSKPIMQNVLLDVAQQWIKSQ</sequence>
<gene>
    <name evidence="15" type="ORF">GPAL_0175</name>
</gene>
<protein>
    <recommendedName>
        <fullName evidence="10">Sensory/regulatory protein RpfC</fullName>
        <ecNumber evidence="2">2.7.13.3</ecNumber>
    </recommendedName>
</protein>
<dbReference type="Gene3D" id="2.60.120.260">
    <property type="entry name" value="Galactose-binding domain-like"/>
    <property type="match status" value="1"/>
</dbReference>
<evidence type="ECO:0000256" key="8">
    <source>
        <dbReference type="ARBA" id="ARBA00023012"/>
    </source>
</evidence>
<keyword evidence="8" id="KW-0902">Two-component regulatory system</keyword>
<comment type="catalytic activity">
    <reaction evidence="1">
        <text>ATP + protein L-histidine = ADP + protein N-phospho-L-histidine.</text>
        <dbReference type="EC" id="2.7.13.3"/>
    </reaction>
</comment>
<dbReference type="EMBL" id="BAEQ01000004">
    <property type="protein sequence ID" value="GAC27056.1"/>
    <property type="molecule type" value="Genomic_DNA"/>
</dbReference>
<dbReference type="GO" id="GO:0000155">
    <property type="term" value="F:phosphorelay sensor kinase activity"/>
    <property type="evidence" value="ECO:0007669"/>
    <property type="project" value="InterPro"/>
</dbReference>
<evidence type="ECO:0000313" key="16">
    <source>
        <dbReference type="Proteomes" id="UP000006251"/>
    </source>
</evidence>
<dbReference type="CDD" id="cd00082">
    <property type="entry name" value="HisKA"/>
    <property type="match status" value="1"/>
</dbReference>
<dbReference type="SMART" id="SM00388">
    <property type="entry name" value="HisKA"/>
    <property type="match status" value="1"/>
</dbReference>
<dbReference type="PROSITE" id="PS51257">
    <property type="entry name" value="PROKAR_LIPOPROTEIN"/>
    <property type="match status" value="1"/>
</dbReference>
<dbReference type="InterPro" id="IPR011623">
    <property type="entry name" value="7TMR_DISM_rcpt_extracell_dom1"/>
</dbReference>
<keyword evidence="12" id="KW-0812">Transmembrane</keyword>
<keyword evidence="4" id="KW-0808">Transferase</keyword>
<reference evidence="16" key="1">
    <citation type="journal article" date="2014" name="Environ. Microbiol.">
        <title>Comparative genomics of the marine bacterial genus Glaciecola reveals the high degree of genomic diversity and genomic characteristic for cold adaptation.</title>
        <authorList>
            <person name="Qin Q.L."/>
            <person name="Xie B.B."/>
            <person name="Yu Y."/>
            <person name="Shu Y.L."/>
            <person name="Rong J.C."/>
            <person name="Zhang Y.J."/>
            <person name="Zhao D.L."/>
            <person name="Chen X.L."/>
            <person name="Zhang X.Y."/>
            <person name="Chen B."/>
            <person name="Zhou B.C."/>
            <person name="Zhang Y.Z."/>
        </authorList>
    </citation>
    <scope>NUCLEOTIDE SEQUENCE [LARGE SCALE GENOMIC DNA]</scope>
    <source>
        <strain evidence="16">ACAM 615</strain>
    </source>
</reference>
<dbReference type="Gene3D" id="3.40.50.2300">
    <property type="match status" value="1"/>
</dbReference>
<dbReference type="SUPFAM" id="SSF49785">
    <property type="entry name" value="Galactose-binding domain-like"/>
    <property type="match status" value="1"/>
</dbReference>
<dbReference type="CDD" id="cd17546">
    <property type="entry name" value="REC_hyHK_CKI1_RcsC-like"/>
    <property type="match status" value="1"/>
</dbReference>
<dbReference type="Pfam" id="PF02518">
    <property type="entry name" value="HATPase_c"/>
    <property type="match status" value="1"/>
</dbReference>
<dbReference type="STRING" id="1121922.GCA_000428905_02511"/>
<keyword evidence="3 11" id="KW-0597">Phosphoprotein</keyword>
<evidence type="ECO:0000256" key="10">
    <source>
        <dbReference type="ARBA" id="ARBA00068150"/>
    </source>
</evidence>
<feature type="domain" description="Histidine kinase" evidence="13">
    <location>
        <begin position="452"/>
        <end position="673"/>
    </location>
</feature>
<dbReference type="InterPro" id="IPR003594">
    <property type="entry name" value="HATPase_dom"/>
</dbReference>
<evidence type="ECO:0000259" key="13">
    <source>
        <dbReference type="PROSITE" id="PS50109"/>
    </source>
</evidence>
<dbReference type="InterPro" id="IPR036097">
    <property type="entry name" value="HisK_dim/P_sf"/>
</dbReference>
<evidence type="ECO:0000256" key="3">
    <source>
        <dbReference type="ARBA" id="ARBA00022553"/>
    </source>
</evidence>
<dbReference type="SUPFAM" id="SSF55874">
    <property type="entry name" value="ATPase domain of HSP90 chaperone/DNA topoisomerase II/histidine kinase"/>
    <property type="match status" value="1"/>
</dbReference>
<dbReference type="SUPFAM" id="SSF47384">
    <property type="entry name" value="Homodimeric domain of signal transducing histidine kinase"/>
    <property type="match status" value="1"/>
</dbReference>
<keyword evidence="5" id="KW-0547">Nucleotide-binding</keyword>
<dbReference type="PROSITE" id="PS50109">
    <property type="entry name" value="HIS_KIN"/>
    <property type="match status" value="1"/>
</dbReference>
<feature type="domain" description="Response regulatory" evidence="14">
    <location>
        <begin position="701"/>
        <end position="818"/>
    </location>
</feature>
<keyword evidence="6" id="KW-0418">Kinase</keyword>
<dbReference type="PRINTS" id="PR00344">
    <property type="entry name" value="BCTRLSENSOR"/>
</dbReference>
<dbReference type="Pfam" id="PF07695">
    <property type="entry name" value="7TMR-DISM_7TM"/>
    <property type="match status" value="1"/>
</dbReference>
<evidence type="ECO:0000256" key="11">
    <source>
        <dbReference type="PROSITE-ProRule" id="PRU00169"/>
    </source>
</evidence>
<dbReference type="GO" id="GO:0005524">
    <property type="term" value="F:ATP binding"/>
    <property type="evidence" value="ECO:0007669"/>
    <property type="project" value="UniProtKB-KW"/>
</dbReference>
<dbReference type="InterPro" id="IPR005467">
    <property type="entry name" value="His_kinase_dom"/>
</dbReference>
<organism evidence="15 16">
    <name type="scientific">Brumicola pallidula DSM 14239 = ACAM 615</name>
    <dbReference type="NCBI Taxonomy" id="1121922"/>
    <lineage>
        <taxon>Bacteria</taxon>
        <taxon>Pseudomonadati</taxon>
        <taxon>Pseudomonadota</taxon>
        <taxon>Gammaproteobacteria</taxon>
        <taxon>Alteromonadales</taxon>
        <taxon>Alteromonadaceae</taxon>
        <taxon>Brumicola</taxon>
    </lineage>
</organism>
<keyword evidence="16" id="KW-1185">Reference proteome</keyword>
<dbReference type="Gene3D" id="1.10.287.130">
    <property type="match status" value="1"/>
</dbReference>
<dbReference type="Pfam" id="PF00512">
    <property type="entry name" value="HisKA"/>
    <property type="match status" value="1"/>
</dbReference>
<proteinExistence type="predicted"/>
<dbReference type="EC" id="2.7.13.3" evidence="2"/>
<evidence type="ECO:0000256" key="2">
    <source>
        <dbReference type="ARBA" id="ARBA00012438"/>
    </source>
</evidence>
<comment type="caution">
    <text evidence="15">The sequence shown here is derived from an EMBL/GenBank/DDBJ whole genome shotgun (WGS) entry which is preliminary data.</text>
</comment>
<dbReference type="Pfam" id="PF00072">
    <property type="entry name" value="Response_reg"/>
    <property type="match status" value="1"/>
</dbReference>
<dbReference type="AlphaFoldDB" id="K6YSU9"/>
<dbReference type="SUPFAM" id="SSF52172">
    <property type="entry name" value="CheY-like"/>
    <property type="match status" value="1"/>
</dbReference>
<dbReference type="PANTHER" id="PTHR45339:SF1">
    <property type="entry name" value="HYBRID SIGNAL TRANSDUCTION HISTIDINE KINASE J"/>
    <property type="match status" value="1"/>
</dbReference>